<name>A0ABT1W2Q4_9PROT</name>
<reference evidence="2 3" key="1">
    <citation type="submission" date="2022-06" db="EMBL/GenBank/DDBJ databases">
        <title>Endosaccharibacter gen. nov., sp. nov., endophytic bacteria isolated from sugarcane.</title>
        <authorList>
            <person name="Pitiwittayakul N."/>
            <person name="Yukphan P."/>
            <person name="Charoenyingcharoen P."/>
            <person name="Tanasupawat S."/>
        </authorList>
    </citation>
    <scope>NUCLEOTIDE SEQUENCE [LARGE SCALE GENOMIC DNA]</scope>
    <source>
        <strain evidence="2 3">KSS8</strain>
    </source>
</reference>
<dbReference type="EMBL" id="JAMSKV010000001">
    <property type="protein sequence ID" value="MCQ8277144.1"/>
    <property type="molecule type" value="Genomic_DNA"/>
</dbReference>
<evidence type="ECO:0000313" key="2">
    <source>
        <dbReference type="EMBL" id="MCQ8277144.1"/>
    </source>
</evidence>
<gene>
    <name evidence="2" type="ORF">NFI95_01595</name>
</gene>
<dbReference type="RefSeq" id="WP_422862583.1">
    <property type="nucleotide sequence ID" value="NZ_JAMSKV010000001.1"/>
</dbReference>
<feature type="signal peptide" evidence="1">
    <location>
        <begin position="1"/>
        <end position="22"/>
    </location>
</feature>
<accession>A0ABT1W2Q4</accession>
<proteinExistence type="predicted"/>
<sequence>MMNPRLSALGALVLLAAVPAMAQSMPGDPDPKQVEALCRRDADADPPAGDLPTPAQRERLAHCDSEALLYGIGRPADPVQARLCAFVEADDAGSGGPAPLFAGNSMLMTIYANGMGVPRNPALAVKYACMSEDSSAAREYRVLHVAGLLHEDWYKPVFSPCDDATSGEAGGECAAHDARFKDVRFAASVAAFASRVPARAQAAFASLRAAQKHWAELRSDNEIDQSGTLRSAFVIDEQQRQNADFVAMLERLDHGAPPKLGRTQRDAAQRRIDAALQRLPQDPDARLGDTTITAGAIRATQAAWVAYRDAWGRFAAVAYPGWGADGAEAWVSIKRADMLEHLPMR</sequence>
<organism evidence="2 3">
    <name type="scientific">Endosaccharibacter trunci</name>
    <dbReference type="NCBI Taxonomy" id="2812733"/>
    <lineage>
        <taxon>Bacteria</taxon>
        <taxon>Pseudomonadati</taxon>
        <taxon>Pseudomonadota</taxon>
        <taxon>Alphaproteobacteria</taxon>
        <taxon>Acetobacterales</taxon>
        <taxon>Acetobacteraceae</taxon>
        <taxon>Endosaccharibacter</taxon>
    </lineage>
</organism>
<keyword evidence="3" id="KW-1185">Reference proteome</keyword>
<evidence type="ECO:0000256" key="1">
    <source>
        <dbReference type="SAM" id="SignalP"/>
    </source>
</evidence>
<evidence type="ECO:0000313" key="3">
    <source>
        <dbReference type="Proteomes" id="UP001524587"/>
    </source>
</evidence>
<protein>
    <recommendedName>
        <fullName evidence="4">DUF1311 domain-containing protein</fullName>
    </recommendedName>
</protein>
<feature type="chain" id="PRO_5047293554" description="DUF1311 domain-containing protein" evidence="1">
    <location>
        <begin position="23"/>
        <end position="345"/>
    </location>
</feature>
<keyword evidence="1" id="KW-0732">Signal</keyword>
<comment type="caution">
    <text evidence="2">The sequence shown here is derived from an EMBL/GenBank/DDBJ whole genome shotgun (WGS) entry which is preliminary data.</text>
</comment>
<dbReference type="Proteomes" id="UP001524587">
    <property type="component" value="Unassembled WGS sequence"/>
</dbReference>
<evidence type="ECO:0008006" key="4">
    <source>
        <dbReference type="Google" id="ProtNLM"/>
    </source>
</evidence>